<dbReference type="GO" id="GO:0005524">
    <property type="term" value="F:ATP binding"/>
    <property type="evidence" value="ECO:0007669"/>
    <property type="project" value="UniProtKB-KW"/>
</dbReference>
<feature type="compositionally biased region" description="Basic and acidic residues" evidence="4">
    <location>
        <begin position="513"/>
        <end position="525"/>
    </location>
</feature>
<evidence type="ECO:0000256" key="1">
    <source>
        <dbReference type="ARBA" id="ARBA00022741"/>
    </source>
</evidence>
<feature type="domain" description="SF3 helicase" evidence="5">
    <location>
        <begin position="203"/>
        <end position="359"/>
    </location>
</feature>
<evidence type="ECO:0000256" key="4">
    <source>
        <dbReference type="SAM" id="MobiDB-lite"/>
    </source>
</evidence>
<dbReference type="PROSITE" id="PS51206">
    <property type="entry name" value="SF3_HELICASE_1"/>
    <property type="match status" value="1"/>
</dbReference>
<keyword evidence="1" id="KW-0547">Nucleotide-binding</keyword>
<dbReference type="GeneID" id="89523676"/>
<name>A0A4D7ARD0_9FIRM</name>
<evidence type="ECO:0000313" key="7">
    <source>
        <dbReference type="Proteomes" id="UP000298642"/>
    </source>
</evidence>
<dbReference type="InterPro" id="IPR014015">
    <property type="entry name" value="Helicase_SF3_DNA-vir"/>
</dbReference>
<dbReference type="NCBIfam" id="TIGR01613">
    <property type="entry name" value="primase_Cterm"/>
    <property type="match status" value="1"/>
</dbReference>
<dbReference type="Proteomes" id="UP000298642">
    <property type="component" value="Chromosome"/>
</dbReference>
<dbReference type="AlphaFoldDB" id="A0A4D7ARD0"/>
<dbReference type="Pfam" id="PF08706">
    <property type="entry name" value="D5_N"/>
    <property type="match status" value="1"/>
</dbReference>
<dbReference type="KEGG" id="obj:EIO64_03660"/>
<gene>
    <name evidence="6" type="ORF">EIO64_03660</name>
</gene>
<dbReference type="Gene3D" id="3.40.50.300">
    <property type="entry name" value="P-loop containing nucleotide triphosphate hydrolases"/>
    <property type="match status" value="1"/>
</dbReference>
<feature type="region of interest" description="Disordered" evidence="4">
    <location>
        <begin position="476"/>
        <end position="525"/>
    </location>
</feature>
<dbReference type="EMBL" id="CP034413">
    <property type="protein sequence ID" value="QCI58436.1"/>
    <property type="molecule type" value="Genomic_DNA"/>
</dbReference>
<protein>
    <recommendedName>
        <fullName evidence="5">SF3 helicase domain-containing protein</fullName>
    </recommendedName>
</protein>
<evidence type="ECO:0000313" key="6">
    <source>
        <dbReference type="EMBL" id="QCI58436.1"/>
    </source>
</evidence>
<dbReference type="InterPro" id="IPR045455">
    <property type="entry name" value="NrS-1_pol-like_helicase"/>
</dbReference>
<keyword evidence="2" id="KW-0378">Hydrolase</keyword>
<evidence type="ECO:0000256" key="2">
    <source>
        <dbReference type="ARBA" id="ARBA00022801"/>
    </source>
</evidence>
<proteinExistence type="predicted"/>
<organism evidence="6 7">
    <name type="scientific">Dysosmobacter welbionis</name>
    <dbReference type="NCBI Taxonomy" id="2093857"/>
    <lineage>
        <taxon>Bacteria</taxon>
        <taxon>Bacillati</taxon>
        <taxon>Bacillota</taxon>
        <taxon>Clostridia</taxon>
        <taxon>Eubacteriales</taxon>
        <taxon>Oscillospiraceae</taxon>
        <taxon>Dysosmobacter</taxon>
    </lineage>
</organism>
<dbReference type="Pfam" id="PF19263">
    <property type="entry name" value="DUF5906"/>
    <property type="match status" value="1"/>
</dbReference>
<evidence type="ECO:0000259" key="5">
    <source>
        <dbReference type="PROSITE" id="PS51206"/>
    </source>
</evidence>
<dbReference type="GO" id="GO:0016787">
    <property type="term" value="F:hydrolase activity"/>
    <property type="evidence" value="ECO:0007669"/>
    <property type="project" value="UniProtKB-KW"/>
</dbReference>
<dbReference type="SMART" id="SM00885">
    <property type="entry name" value="D5_N"/>
    <property type="match status" value="1"/>
</dbReference>
<dbReference type="RefSeq" id="WP_119311378.1">
    <property type="nucleotide sequence ID" value="NZ_CP034413.3"/>
</dbReference>
<feature type="compositionally biased region" description="Basic and acidic residues" evidence="4">
    <location>
        <begin position="26"/>
        <end position="46"/>
    </location>
</feature>
<accession>A0A4D7ARD0</accession>
<sequence length="525" mass="59328">MSTKFLFPDWENEDDDSQDLCGRMREMAEEAARRERQGLPEKKEPEPPAPTAKSPRKRANFFSDLVEQIAKAKILLFTEDGEPFAYDEELGCYQPIPQLTAWLANFFPEITTRSLLANDLREIAQRLTWREDLRCCRDEFNRSKELVNLENGVFNLESGELLEHDPRFHFTYQVKASYLEDPEQIKCPVLEDFCRSSLDGDPKKRQLLLEMIGYICSDLTVGKCAFFLQGQPNSGKSVIAEFISRLFDPSLVSNVPLHQLGERFSRAELAGKKVNIAGEIAGRALRDISIFKSVTGGDRITGEFKGKDLFYFIPRCKLLFAGNTLPRTTEADTTAAFANRLVVLLFNQSIPPEKQDKSLLDRLCKEADSIVTLALHALQDLMERNFVFALPEDSKAFLESFVNRSNVLSGFIKERCILSPEARVFNTDLFAAFVDYCAQNGLEALSLSQFHDLLSGIPGVYAKRIRIGKENRQGHVGISLKKSESHGTLEQQPRTPAWLRGESSTEGGPHIISKREEDDAQQEKA</sequence>
<dbReference type="InterPro" id="IPR006500">
    <property type="entry name" value="Helicase_put_C_phage/plasmid"/>
</dbReference>
<dbReference type="SUPFAM" id="SSF52540">
    <property type="entry name" value="P-loop containing nucleoside triphosphate hydrolases"/>
    <property type="match status" value="1"/>
</dbReference>
<dbReference type="InterPro" id="IPR014818">
    <property type="entry name" value="Phage/plasmid_primase_P4_C"/>
</dbReference>
<reference evidence="7" key="1">
    <citation type="submission" date="2018-12" db="EMBL/GenBank/DDBJ databases">
        <title>Dusodibacter welbiota gen. nov., sp. nov., isolated from human faeces and emended description of the Oscillibacter genus.</title>
        <authorList>
            <person name="Le Roy T."/>
            <person name="Van der Smissen P."/>
            <person name="Delzenne N."/>
            <person name="Muccioli G."/>
            <person name="Collet J.F."/>
            <person name="Cani P.D."/>
        </authorList>
    </citation>
    <scope>NUCLEOTIDE SEQUENCE [LARGE SCALE GENOMIC DNA]</scope>
    <source>
        <strain evidence="7">J115</strain>
    </source>
</reference>
<dbReference type="InterPro" id="IPR027417">
    <property type="entry name" value="P-loop_NTPase"/>
</dbReference>
<dbReference type="InterPro" id="IPR051620">
    <property type="entry name" value="ORF904-like_C"/>
</dbReference>
<feature type="region of interest" description="Disordered" evidence="4">
    <location>
        <begin position="26"/>
        <end position="57"/>
    </location>
</feature>
<keyword evidence="3" id="KW-0067">ATP-binding</keyword>
<dbReference type="PANTHER" id="PTHR35372">
    <property type="entry name" value="ATP BINDING PROTEIN-RELATED"/>
    <property type="match status" value="1"/>
</dbReference>
<evidence type="ECO:0000256" key="3">
    <source>
        <dbReference type="ARBA" id="ARBA00022840"/>
    </source>
</evidence>
<dbReference type="PANTHER" id="PTHR35372:SF2">
    <property type="entry name" value="SF3 HELICASE DOMAIN-CONTAINING PROTEIN"/>
    <property type="match status" value="1"/>
</dbReference>
<keyword evidence="7" id="KW-1185">Reference proteome</keyword>